<feature type="transmembrane region" description="Helical" evidence="2">
    <location>
        <begin position="230"/>
        <end position="246"/>
    </location>
</feature>
<evidence type="ECO:0000313" key="5">
    <source>
        <dbReference type="Proteomes" id="UP001165289"/>
    </source>
</evidence>
<keyword evidence="5" id="KW-1185">Reference proteome</keyword>
<dbReference type="EMBL" id="JAKMXF010000365">
    <property type="protein sequence ID" value="KAI6645922.1"/>
    <property type="molecule type" value="Genomic_DNA"/>
</dbReference>
<evidence type="ECO:0000256" key="2">
    <source>
        <dbReference type="SAM" id="Phobius"/>
    </source>
</evidence>
<feature type="region of interest" description="Disordered" evidence="1">
    <location>
        <begin position="1"/>
        <end position="23"/>
    </location>
</feature>
<evidence type="ECO:0000256" key="1">
    <source>
        <dbReference type="SAM" id="MobiDB-lite"/>
    </source>
</evidence>
<keyword evidence="2" id="KW-1133">Transmembrane helix</keyword>
<accession>A0AAV7JB35</accession>
<dbReference type="AlphaFoldDB" id="A0AAV7JB35"/>
<protein>
    <submittedName>
        <fullName evidence="4">Vacuole membrane protein 1</fullName>
    </submittedName>
</protein>
<comment type="caution">
    <text evidence="4">The sequence shown here is derived from an EMBL/GenBank/DDBJ whole genome shotgun (WGS) entry which is preliminary data.</text>
</comment>
<feature type="transmembrane region" description="Helical" evidence="2">
    <location>
        <begin position="73"/>
        <end position="91"/>
    </location>
</feature>
<evidence type="ECO:0000313" key="4">
    <source>
        <dbReference type="EMBL" id="KAI6645922.1"/>
    </source>
</evidence>
<feature type="transmembrane region" description="Helical" evidence="2">
    <location>
        <begin position="339"/>
        <end position="364"/>
    </location>
</feature>
<dbReference type="Pfam" id="PF09335">
    <property type="entry name" value="VTT_dom"/>
    <property type="match status" value="1"/>
</dbReference>
<gene>
    <name evidence="4" type="ORF">LOD99_13180</name>
</gene>
<feature type="transmembrane region" description="Helical" evidence="2">
    <location>
        <begin position="111"/>
        <end position="134"/>
    </location>
</feature>
<organism evidence="4 5">
    <name type="scientific">Oopsacas minuta</name>
    <dbReference type="NCBI Taxonomy" id="111878"/>
    <lineage>
        <taxon>Eukaryota</taxon>
        <taxon>Metazoa</taxon>
        <taxon>Porifera</taxon>
        <taxon>Hexactinellida</taxon>
        <taxon>Hexasterophora</taxon>
        <taxon>Lyssacinosida</taxon>
        <taxon>Leucopsacidae</taxon>
        <taxon>Oopsacas</taxon>
    </lineage>
</organism>
<reference evidence="4 5" key="1">
    <citation type="journal article" date="2023" name="BMC Biol.">
        <title>The compact genome of the sponge Oopsacas minuta (Hexactinellida) is lacking key metazoan core genes.</title>
        <authorList>
            <person name="Santini S."/>
            <person name="Schenkelaars Q."/>
            <person name="Jourda C."/>
            <person name="Duchesne M."/>
            <person name="Belahbib H."/>
            <person name="Rocher C."/>
            <person name="Selva M."/>
            <person name="Riesgo A."/>
            <person name="Vervoort M."/>
            <person name="Leys S.P."/>
            <person name="Kodjabachian L."/>
            <person name="Le Bivic A."/>
            <person name="Borchiellini C."/>
            <person name="Claverie J.M."/>
            <person name="Renard E."/>
        </authorList>
    </citation>
    <scope>NUCLEOTIDE SEQUENCE [LARGE SCALE GENOMIC DNA]</scope>
    <source>
        <strain evidence="4">SPO-2</strain>
    </source>
</reference>
<dbReference type="InterPro" id="IPR032816">
    <property type="entry name" value="VTT_dom"/>
</dbReference>
<keyword evidence="2" id="KW-0472">Membrane</keyword>
<keyword evidence="2" id="KW-0812">Transmembrane</keyword>
<feature type="domain" description="VTT" evidence="3">
    <location>
        <begin position="192"/>
        <end position="276"/>
    </location>
</feature>
<name>A0AAV7JB35_9METZ</name>
<sequence>MSSEVDKGSSTQRKEGESKRSKPILTRSVSQLAVAEAQHLVLWKKPLSTIYHLVQYMADNFVYLYSEIVRNKIFVFCGIIILIGSYFLDNIEGPHQALFDAVKKNGYWMSYWTFLGFLSSFGFGTGLHTFLLYLGPHIAHVTLAAWTCKSLDFPEPPYPDTIICPTQESAESVVSFWTIFNKVSVEAICWGAGTAIGELPPYFMARTARRSGENLEEEEQSSAKKKVQELVTRFGFFGILLCASIPNPLFDLAGITCGYFLIPFSTFFSATLVGKAGIKMAMQTSFIIIVFTESYLKMVIRLIAGIPKFGAILEPYITDYFEQQRIKLKLGQDSNDGGLVSFLLTCLVTGMIMYFVISTINSLAQQHLIQELKKQSKSESKKDK</sequence>
<feature type="transmembrane region" description="Helical" evidence="2">
    <location>
        <begin position="286"/>
        <end position="306"/>
    </location>
</feature>
<feature type="transmembrane region" description="Helical" evidence="2">
    <location>
        <begin position="252"/>
        <end position="274"/>
    </location>
</feature>
<dbReference type="Proteomes" id="UP001165289">
    <property type="component" value="Unassembled WGS sequence"/>
</dbReference>
<evidence type="ECO:0000259" key="3">
    <source>
        <dbReference type="Pfam" id="PF09335"/>
    </source>
</evidence>
<proteinExistence type="predicted"/>
<feature type="compositionally biased region" description="Basic and acidic residues" evidence="1">
    <location>
        <begin position="1"/>
        <end position="20"/>
    </location>
</feature>